<evidence type="ECO:0000256" key="1">
    <source>
        <dbReference type="SAM" id="MobiDB-lite"/>
    </source>
</evidence>
<comment type="caution">
    <text evidence="2">The sequence shown here is derived from an EMBL/GenBank/DDBJ whole genome shotgun (WGS) entry which is preliminary data.</text>
</comment>
<name>A0A7X1I0J5_9ACTN</name>
<evidence type="ECO:0000313" key="3">
    <source>
        <dbReference type="Proteomes" id="UP000517694"/>
    </source>
</evidence>
<accession>A0A7X1I0J5</accession>
<keyword evidence="3" id="KW-1185">Reference proteome</keyword>
<organism evidence="2 3">
    <name type="scientific">Streptomyces mexicanus</name>
    <dbReference type="NCBI Taxonomy" id="178566"/>
    <lineage>
        <taxon>Bacteria</taxon>
        <taxon>Bacillati</taxon>
        <taxon>Actinomycetota</taxon>
        <taxon>Actinomycetes</taxon>
        <taxon>Kitasatosporales</taxon>
        <taxon>Streptomycetaceae</taxon>
        <taxon>Streptomyces</taxon>
    </lineage>
</organism>
<dbReference type="Proteomes" id="UP000517694">
    <property type="component" value="Unassembled WGS sequence"/>
</dbReference>
<dbReference type="RefSeq" id="WP_185947551.1">
    <property type="nucleotide sequence ID" value="NZ_JACMHY010000006.1"/>
</dbReference>
<evidence type="ECO:0000313" key="2">
    <source>
        <dbReference type="EMBL" id="MBC2866607.1"/>
    </source>
</evidence>
<sequence length="67" mass="6948">MITVSPAATRSVRPAHSSREPACTRAAEEVAAEVVGEWGGVLGAAEVRALWAASARIAPQGPIRPAW</sequence>
<dbReference type="AlphaFoldDB" id="A0A7X1I0J5"/>
<feature type="region of interest" description="Disordered" evidence="1">
    <location>
        <begin position="1"/>
        <end position="21"/>
    </location>
</feature>
<proteinExistence type="predicted"/>
<reference evidence="2 3" key="1">
    <citation type="submission" date="2020-08" db="EMBL/GenBank/DDBJ databases">
        <title>Whole-Genome Sequence of French Clinical Streptomyces mexicanus Strain Q0842.</title>
        <authorList>
            <person name="Boxberger M."/>
            <person name="La Scola B."/>
        </authorList>
    </citation>
    <scope>NUCLEOTIDE SEQUENCE [LARGE SCALE GENOMIC DNA]</scope>
    <source>
        <strain evidence="2 3">Marseille-Q0842</strain>
    </source>
</reference>
<dbReference type="EMBL" id="JACMHY010000006">
    <property type="protein sequence ID" value="MBC2866607.1"/>
    <property type="molecule type" value="Genomic_DNA"/>
</dbReference>
<gene>
    <name evidence="2" type="ORF">H1R13_16955</name>
</gene>
<protein>
    <submittedName>
        <fullName evidence="2">Uncharacterized protein</fullName>
    </submittedName>
</protein>